<dbReference type="Proteomes" id="UP000001192">
    <property type="component" value="Plasmid pBPHY02"/>
</dbReference>
<organism evidence="2 3">
    <name type="scientific">Paraburkholderia phymatum (strain DSM 17167 / CIP 108236 / LMG 21445 / STM815)</name>
    <name type="common">Burkholderia phymatum</name>
    <dbReference type="NCBI Taxonomy" id="391038"/>
    <lineage>
        <taxon>Bacteria</taxon>
        <taxon>Pseudomonadati</taxon>
        <taxon>Pseudomonadota</taxon>
        <taxon>Betaproteobacteria</taxon>
        <taxon>Burkholderiales</taxon>
        <taxon>Burkholderiaceae</taxon>
        <taxon>Paraburkholderia</taxon>
    </lineage>
</organism>
<feature type="region of interest" description="Disordered" evidence="1">
    <location>
        <begin position="114"/>
        <end position="136"/>
    </location>
</feature>
<feature type="compositionally biased region" description="Basic and acidic residues" evidence="1">
    <location>
        <begin position="116"/>
        <end position="127"/>
    </location>
</feature>
<gene>
    <name evidence="2" type="ordered locus">Bphy_7322</name>
</gene>
<geneLocation type="plasmid" evidence="2 3">
    <name>pBPHY02</name>
</geneLocation>
<dbReference type="HOGENOM" id="CLU_1615905_0_0_4"/>
<evidence type="ECO:0000256" key="1">
    <source>
        <dbReference type="SAM" id="MobiDB-lite"/>
    </source>
</evidence>
<dbReference type="KEGG" id="bph:Bphy_7322"/>
<name>B2JXE9_PARP8</name>
<sequence length="164" mass="18353">MTGSPRPRRRRKAPACPPIGALMRYGERTVRVIAEASGQRVIIESVDEDGRTFRSTVISSRVAETQSLAVCGLRDGAVRFGTKGTITPLRRTFERGAVVDRRLEFTKKRKKSLTFRRGESDGHRSRETFMQGGRNSVQTVHGVRPFKLIQPQKVIRLFTGIGEG</sequence>
<accession>B2JXE9</accession>
<reference evidence="3" key="1">
    <citation type="journal article" date="2014" name="Stand. Genomic Sci.">
        <title>Complete genome sequence of Burkholderia phymatum STM815(T), a broad host range and efficient nitrogen-fixing symbiont of Mimosa species.</title>
        <authorList>
            <person name="Moulin L."/>
            <person name="Klonowska A."/>
            <person name="Caroline B."/>
            <person name="Booth K."/>
            <person name="Vriezen J.A."/>
            <person name="Melkonian R."/>
            <person name="James E.K."/>
            <person name="Young J.P."/>
            <person name="Bena G."/>
            <person name="Hauser L."/>
            <person name="Land M."/>
            <person name="Kyrpides N."/>
            <person name="Bruce D."/>
            <person name="Chain P."/>
            <person name="Copeland A."/>
            <person name="Pitluck S."/>
            <person name="Woyke T."/>
            <person name="Lizotte-Waniewski M."/>
            <person name="Bristow J."/>
            <person name="Riley M."/>
        </authorList>
    </citation>
    <scope>NUCLEOTIDE SEQUENCE [LARGE SCALE GENOMIC DNA]</scope>
    <source>
        <strain evidence="3">DSM 17167 / CIP 108236 / LMG 21445 / STM815</strain>
        <plasmid evidence="3">Plasmid pBPHY02</plasmid>
    </source>
</reference>
<evidence type="ECO:0000313" key="3">
    <source>
        <dbReference type="Proteomes" id="UP000001192"/>
    </source>
</evidence>
<keyword evidence="3" id="KW-1185">Reference proteome</keyword>
<protein>
    <submittedName>
        <fullName evidence="2">Uncharacterized protein</fullName>
    </submittedName>
</protein>
<proteinExistence type="predicted"/>
<keyword evidence="2" id="KW-0614">Plasmid</keyword>
<dbReference type="EMBL" id="CP001046">
    <property type="protein sequence ID" value="ACC76307.1"/>
    <property type="molecule type" value="Genomic_DNA"/>
</dbReference>
<dbReference type="AlphaFoldDB" id="B2JXE9"/>
<evidence type="ECO:0000313" key="2">
    <source>
        <dbReference type="EMBL" id="ACC76307.1"/>
    </source>
</evidence>